<dbReference type="AlphaFoldDB" id="A0AAP2YUY8"/>
<name>A0AAP2YUY8_9EURY</name>
<proteinExistence type="predicted"/>
<comment type="caution">
    <text evidence="1">The sequence shown here is derived from an EMBL/GenBank/DDBJ whole genome shotgun (WGS) entry which is preliminary data.</text>
</comment>
<evidence type="ECO:0000313" key="1">
    <source>
        <dbReference type="EMBL" id="MCU4739962.1"/>
    </source>
</evidence>
<evidence type="ECO:0000313" key="2">
    <source>
        <dbReference type="Proteomes" id="UP001321018"/>
    </source>
</evidence>
<protein>
    <submittedName>
        <fullName evidence="1">Uncharacterized protein</fullName>
    </submittedName>
</protein>
<accession>A0AAP2YUY8</accession>
<gene>
    <name evidence="1" type="ORF">OB960_00915</name>
</gene>
<dbReference type="EMBL" id="JAOPKA010000001">
    <property type="protein sequence ID" value="MCU4739962.1"/>
    <property type="molecule type" value="Genomic_DNA"/>
</dbReference>
<organism evidence="1 2">
    <name type="scientific">Natronoglomus mannanivorans</name>
    <dbReference type="NCBI Taxonomy" id="2979990"/>
    <lineage>
        <taxon>Archaea</taxon>
        <taxon>Methanobacteriati</taxon>
        <taxon>Methanobacteriota</taxon>
        <taxon>Stenosarchaea group</taxon>
        <taxon>Halobacteria</taxon>
        <taxon>Halobacteriales</taxon>
        <taxon>Natrialbaceae</taxon>
        <taxon>Natronoglomus</taxon>
    </lineage>
</organism>
<sequence>MSEAALEWKQVLVGARYAVTTGQDGHEVAIVERCSDRERASGSSNLP</sequence>
<reference evidence="1" key="1">
    <citation type="submission" date="2022-09" db="EMBL/GenBank/DDBJ databases">
        <title>Enrichment on poylsaccharides allowed isolation of novel metabolic and taxonomic groups of Haloarchaea.</title>
        <authorList>
            <person name="Sorokin D.Y."/>
            <person name="Elcheninov A.G."/>
            <person name="Khizhniak T.V."/>
            <person name="Kolganova T.V."/>
            <person name="Kublanov I.V."/>
        </authorList>
    </citation>
    <scope>NUCLEOTIDE SEQUENCE</scope>
    <source>
        <strain evidence="1">AArc-xg1-1</strain>
    </source>
</reference>
<dbReference type="Proteomes" id="UP001321018">
    <property type="component" value="Unassembled WGS sequence"/>
</dbReference>